<proteinExistence type="inferred from homology"/>
<dbReference type="Proteomes" id="UP000240883">
    <property type="component" value="Unassembled WGS sequence"/>
</dbReference>
<keyword evidence="6 8" id="KW-0472">Membrane</keyword>
<keyword evidence="5 8" id="KW-1133">Transmembrane helix</keyword>
<dbReference type="InterPro" id="IPR020846">
    <property type="entry name" value="MFS_dom"/>
</dbReference>
<evidence type="ECO:0000256" key="7">
    <source>
        <dbReference type="SAM" id="MobiDB-lite"/>
    </source>
</evidence>
<keyword evidence="4 8" id="KW-0812">Transmembrane</keyword>
<feature type="domain" description="Major facilitator superfamily (MFS) profile" evidence="9">
    <location>
        <begin position="16"/>
        <end position="463"/>
    </location>
</feature>
<evidence type="ECO:0000313" key="10">
    <source>
        <dbReference type="EMBL" id="PSN72377.1"/>
    </source>
</evidence>
<feature type="transmembrane region" description="Helical" evidence="8">
    <location>
        <begin position="189"/>
        <end position="206"/>
    </location>
</feature>
<feature type="compositionally biased region" description="Low complexity" evidence="7">
    <location>
        <begin position="618"/>
        <end position="634"/>
    </location>
</feature>
<organism evidence="10 11">
    <name type="scientific">Corynespora cassiicola Philippines</name>
    <dbReference type="NCBI Taxonomy" id="1448308"/>
    <lineage>
        <taxon>Eukaryota</taxon>
        <taxon>Fungi</taxon>
        <taxon>Dikarya</taxon>
        <taxon>Ascomycota</taxon>
        <taxon>Pezizomycotina</taxon>
        <taxon>Dothideomycetes</taxon>
        <taxon>Pleosporomycetidae</taxon>
        <taxon>Pleosporales</taxon>
        <taxon>Corynesporascaceae</taxon>
        <taxon>Corynespora</taxon>
    </lineage>
</organism>
<feature type="compositionally biased region" description="Basic residues" evidence="7">
    <location>
        <begin position="606"/>
        <end position="617"/>
    </location>
</feature>
<evidence type="ECO:0000256" key="6">
    <source>
        <dbReference type="ARBA" id="ARBA00023136"/>
    </source>
</evidence>
<dbReference type="GO" id="GO:0016020">
    <property type="term" value="C:membrane"/>
    <property type="evidence" value="ECO:0007669"/>
    <property type="project" value="UniProtKB-SubCell"/>
</dbReference>
<evidence type="ECO:0000313" key="11">
    <source>
        <dbReference type="Proteomes" id="UP000240883"/>
    </source>
</evidence>
<dbReference type="GO" id="GO:0005351">
    <property type="term" value="F:carbohydrate:proton symporter activity"/>
    <property type="evidence" value="ECO:0007669"/>
    <property type="project" value="TreeGrafter"/>
</dbReference>
<dbReference type="SUPFAM" id="SSF103473">
    <property type="entry name" value="MFS general substrate transporter"/>
    <property type="match status" value="1"/>
</dbReference>
<dbReference type="NCBIfam" id="TIGR00879">
    <property type="entry name" value="SP"/>
    <property type="match status" value="1"/>
</dbReference>
<comment type="subcellular location">
    <subcellularLocation>
        <location evidence="1">Membrane</location>
        <topology evidence="1">Multi-pass membrane protein</topology>
    </subcellularLocation>
</comment>
<dbReference type="InterPro" id="IPR003663">
    <property type="entry name" value="Sugar/inositol_transpt"/>
</dbReference>
<evidence type="ECO:0000256" key="1">
    <source>
        <dbReference type="ARBA" id="ARBA00004141"/>
    </source>
</evidence>
<gene>
    <name evidence="10" type="ORF">BS50DRAFT_250479</name>
</gene>
<dbReference type="PROSITE" id="PS00217">
    <property type="entry name" value="SUGAR_TRANSPORT_2"/>
    <property type="match status" value="1"/>
</dbReference>
<feature type="region of interest" description="Disordered" evidence="7">
    <location>
        <begin position="525"/>
        <end position="744"/>
    </location>
</feature>
<feature type="transmembrane region" description="Helical" evidence="8">
    <location>
        <begin position="308"/>
        <end position="329"/>
    </location>
</feature>
<evidence type="ECO:0000256" key="3">
    <source>
        <dbReference type="ARBA" id="ARBA00022448"/>
    </source>
</evidence>
<dbReference type="InterPro" id="IPR005828">
    <property type="entry name" value="MFS_sugar_transport-like"/>
</dbReference>
<evidence type="ECO:0000256" key="4">
    <source>
        <dbReference type="ARBA" id="ARBA00022692"/>
    </source>
</evidence>
<dbReference type="AlphaFoldDB" id="A0A2T2P3W2"/>
<feature type="compositionally biased region" description="Low complexity" evidence="7">
    <location>
        <begin position="725"/>
        <end position="734"/>
    </location>
</feature>
<feature type="compositionally biased region" description="Low complexity" evidence="7">
    <location>
        <begin position="662"/>
        <end position="672"/>
    </location>
</feature>
<protein>
    <recommendedName>
        <fullName evidence="9">Major facilitator superfamily (MFS) profile domain-containing protein</fullName>
    </recommendedName>
</protein>
<dbReference type="InterPro" id="IPR036259">
    <property type="entry name" value="MFS_trans_sf"/>
</dbReference>
<dbReference type="PANTHER" id="PTHR48022">
    <property type="entry name" value="PLASTIDIC GLUCOSE TRANSPORTER 4"/>
    <property type="match status" value="1"/>
</dbReference>
<feature type="transmembrane region" description="Helical" evidence="8">
    <location>
        <begin position="12"/>
        <end position="43"/>
    </location>
</feature>
<dbReference type="Pfam" id="PF00083">
    <property type="entry name" value="Sugar_tr"/>
    <property type="match status" value="1"/>
</dbReference>
<dbReference type="InterPro" id="IPR050360">
    <property type="entry name" value="MFS_Sugar_Transporters"/>
</dbReference>
<accession>A0A2T2P3W2</accession>
<feature type="transmembrane region" description="Helical" evidence="8">
    <location>
        <begin position="341"/>
        <end position="363"/>
    </location>
</feature>
<evidence type="ECO:0000256" key="5">
    <source>
        <dbReference type="ARBA" id="ARBA00022989"/>
    </source>
</evidence>
<keyword evidence="3" id="KW-0813">Transport</keyword>
<comment type="similarity">
    <text evidence="2">Belongs to the major facilitator superfamily. Sugar transporter (TC 2.A.1.1) family.</text>
</comment>
<dbReference type="InterPro" id="IPR005829">
    <property type="entry name" value="Sugar_transporter_CS"/>
</dbReference>
<dbReference type="PROSITE" id="PS50850">
    <property type="entry name" value="MFS"/>
    <property type="match status" value="1"/>
</dbReference>
<dbReference type="EMBL" id="KZ678130">
    <property type="protein sequence ID" value="PSN72377.1"/>
    <property type="molecule type" value="Genomic_DNA"/>
</dbReference>
<dbReference type="Gene3D" id="1.20.1250.20">
    <property type="entry name" value="MFS general substrate transporter like domains"/>
    <property type="match status" value="1"/>
</dbReference>
<reference evidence="10 11" key="1">
    <citation type="journal article" date="2018" name="Front. Microbiol.">
        <title>Genome-Wide Analysis of Corynespora cassiicola Leaf Fall Disease Putative Effectors.</title>
        <authorList>
            <person name="Lopez D."/>
            <person name="Ribeiro S."/>
            <person name="Label P."/>
            <person name="Fumanal B."/>
            <person name="Venisse J.S."/>
            <person name="Kohler A."/>
            <person name="de Oliveira R.R."/>
            <person name="Labutti K."/>
            <person name="Lipzen A."/>
            <person name="Lail K."/>
            <person name="Bauer D."/>
            <person name="Ohm R.A."/>
            <person name="Barry K.W."/>
            <person name="Spatafora J."/>
            <person name="Grigoriev I.V."/>
            <person name="Martin F.M."/>
            <person name="Pujade-Renaud V."/>
        </authorList>
    </citation>
    <scope>NUCLEOTIDE SEQUENCE [LARGE SCALE GENOMIC DNA]</scope>
    <source>
        <strain evidence="10 11">Philippines</strain>
    </source>
</reference>
<evidence type="ECO:0000256" key="8">
    <source>
        <dbReference type="SAM" id="Phobius"/>
    </source>
</evidence>
<feature type="transmembrane region" description="Helical" evidence="8">
    <location>
        <begin position="438"/>
        <end position="459"/>
    </location>
</feature>
<evidence type="ECO:0000259" key="9">
    <source>
        <dbReference type="PROSITE" id="PS50850"/>
    </source>
</evidence>
<dbReference type="PRINTS" id="PR00171">
    <property type="entry name" value="SUGRTRNSPORT"/>
</dbReference>
<feature type="transmembrane region" description="Helical" evidence="8">
    <location>
        <begin position="409"/>
        <end position="432"/>
    </location>
</feature>
<name>A0A2T2P3W2_CORCC</name>
<feature type="transmembrane region" description="Helical" evidence="8">
    <location>
        <begin position="153"/>
        <end position="177"/>
    </location>
</feature>
<keyword evidence="11" id="KW-1185">Reference proteome</keyword>
<feature type="transmembrane region" description="Helical" evidence="8">
    <location>
        <begin position="375"/>
        <end position="397"/>
    </location>
</feature>
<evidence type="ECO:0000256" key="2">
    <source>
        <dbReference type="ARBA" id="ARBA00010992"/>
    </source>
</evidence>
<sequence>MTRFLGLRGAKLGTVISATCGLCFLCFGYAQGVLGGLLTVPAFLDRFPQIDTLNNPTAHTARLQGITVGTWNLGCFASALLTVFLGDHLGRRKTLLLGLVLWTIGEVVQCSSYSFGQFIAGRFIAGFGNGFTTSTVPAYQAECVKSHRKGTMLMISAGAFIAFGLALSYWLVFAFAYVGNIEASWRVPIAFQIIFALVAAALLIFLPESPRWLILTGREQEALTVLAVLNDDKEDSPDVRDEFLQIKDAIIVMAKGSPESMLSNKDRRGFHRVFLAYFVQVFQQISGINLSLQYLSIMFAVQQSYTPWVARLLGGCASTEYFLASFVAVVGIDRFWGRRSLMMFGATGMCICMVLLAVLGYLWEVKNVSGTNIAGSVFLFGFSTFFAIGWQGMAWLYQVEVVPLRIRGAANAWSTSANWLFNFVVVLIAPIAFHNIGYRTYIIFACTNFAIVPLIYFLYPETAYRSLEEVDMLFQLANETSGNPWFNVVRISKSEPLWFGRRGEEKFDYSRSEWHQRFENGRWSMSSGTTLAPGEKGHNTSPSSGGTAKAAPSNSPEERTSPDGLVRSHSTSSNPLGQHPVAPQPYQQHTKNKDSVASAMSTASAHAKKKAHGRHNMSFHSTKSSHKSTQSGQSMMSAYTDPDWASSDMAPPPLCVSSSRPGTGSSKASGGASDPGWYPGRLGPDRGDSGVLGGGDGRGISRGGSPRDTYSSGGLENPNLHRRSSFGSQSTSSRYVARDAGRGG</sequence>
<feature type="transmembrane region" description="Helical" evidence="8">
    <location>
        <begin position="63"/>
        <end position="85"/>
    </location>
</feature>
<feature type="compositionally biased region" description="Gly residues" evidence="7">
    <location>
        <begin position="690"/>
        <end position="702"/>
    </location>
</feature>
<dbReference type="PANTHER" id="PTHR48022:SF68">
    <property type="entry name" value="MAJOR FACILITATOR SUPERFAMILY (MFS) PROFILE DOMAIN-CONTAINING PROTEIN-RELATED"/>
    <property type="match status" value="1"/>
</dbReference>
<dbReference type="OrthoDB" id="6612291at2759"/>